<dbReference type="OrthoDB" id="236733at2"/>
<dbReference type="AlphaFoldDB" id="A0A5C6D9L0"/>
<protein>
    <submittedName>
        <fullName evidence="2">Uncharacterized protein</fullName>
    </submittedName>
</protein>
<feature type="transmembrane region" description="Helical" evidence="1">
    <location>
        <begin position="198"/>
        <end position="226"/>
    </location>
</feature>
<evidence type="ECO:0000313" key="2">
    <source>
        <dbReference type="EMBL" id="TWU31549.1"/>
    </source>
</evidence>
<feature type="transmembrane region" description="Helical" evidence="1">
    <location>
        <begin position="12"/>
        <end position="35"/>
    </location>
</feature>
<keyword evidence="1" id="KW-0812">Transmembrane</keyword>
<dbReference type="RefSeq" id="WP_146530832.1">
    <property type="nucleotide sequence ID" value="NZ_SJPV01000016.1"/>
</dbReference>
<dbReference type="Proteomes" id="UP000319143">
    <property type="component" value="Unassembled WGS sequence"/>
</dbReference>
<accession>A0A5C6D9L0</accession>
<comment type="caution">
    <text evidence="2">The sequence shown here is derived from an EMBL/GenBank/DDBJ whole genome shotgun (WGS) entry which is preliminary data.</text>
</comment>
<keyword evidence="1" id="KW-0472">Membrane</keyword>
<name>A0A5C6D9L0_9BACT</name>
<organism evidence="2 3">
    <name type="scientific">Novipirellula artificiosorum</name>
    <dbReference type="NCBI Taxonomy" id="2528016"/>
    <lineage>
        <taxon>Bacteria</taxon>
        <taxon>Pseudomonadati</taxon>
        <taxon>Planctomycetota</taxon>
        <taxon>Planctomycetia</taxon>
        <taxon>Pirellulales</taxon>
        <taxon>Pirellulaceae</taxon>
        <taxon>Novipirellula</taxon>
    </lineage>
</organism>
<evidence type="ECO:0000313" key="3">
    <source>
        <dbReference type="Proteomes" id="UP000319143"/>
    </source>
</evidence>
<sequence length="531" mass="58238">MGYSGYNSTRPRSVLVILGGLIAWASLAGGVMIAAPEYHRAMTMSAEPTEMTWQQLVDEGIGKSNYIQLVDVQLSGKNPFDVYGQMLTELEQHGLEGTEQHLLDVATESGVFEEIACAAMEPVKVYPKGADPMTVPMRVVVPQHRRAMTDAQQQVRESGTLTGRFTLSECNSMGERCEPRYEFESVETVLPLHQARQYFWLAFIGVAVGLVICGAGGPSIYCCFFFQGPSLLSLLGYPLRYRRGKSLTRVVYIMIGCSLISYGYQIGIVEGHFGRADGVLYNVALGFLCSSVGTAAILGGVTNFITGRLHFSFEPTQNTVQQPKLTYEQLCSVAPPEIKKPRAYRDRKLVESDAVSLSSPLQAVANGLADVGFSEPHPVAWQEDTKSICPVLLQLGCRDMVVVDAEEVHGDLQVRMVSVLQDGLTIITLSANLRVDSDTRFGSNGLYLVSESNHAVKMLSAHLEKTISSAEKRDTVVVELQPTEVIDVSQLGRRVLTEIRSLYGEESIEVGPSRYGRFRFPAVSVPMLMNA</sequence>
<reference evidence="2 3" key="1">
    <citation type="submission" date="2019-02" db="EMBL/GenBank/DDBJ databases">
        <title>Deep-cultivation of Planctomycetes and their phenomic and genomic characterization uncovers novel biology.</title>
        <authorList>
            <person name="Wiegand S."/>
            <person name="Jogler M."/>
            <person name="Boedeker C."/>
            <person name="Pinto D."/>
            <person name="Vollmers J."/>
            <person name="Rivas-Marin E."/>
            <person name="Kohn T."/>
            <person name="Peeters S.H."/>
            <person name="Heuer A."/>
            <person name="Rast P."/>
            <person name="Oberbeckmann S."/>
            <person name="Bunk B."/>
            <person name="Jeske O."/>
            <person name="Meyerdierks A."/>
            <person name="Storesund J.E."/>
            <person name="Kallscheuer N."/>
            <person name="Luecker S."/>
            <person name="Lage O.M."/>
            <person name="Pohl T."/>
            <person name="Merkel B.J."/>
            <person name="Hornburger P."/>
            <person name="Mueller R.-W."/>
            <person name="Bruemmer F."/>
            <person name="Labrenz M."/>
            <person name="Spormann A.M."/>
            <person name="Op Den Camp H."/>
            <person name="Overmann J."/>
            <person name="Amann R."/>
            <person name="Jetten M.S.M."/>
            <person name="Mascher T."/>
            <person name="Medema M.H."/>
            <person name="Devos D.P."/>
            <person name="Kaster A.-K."/>
            <person name="Ovreas L."/>
            <person name="Rohde M."/>
            <person name="Galperin M.Y."/>
            <person name="Jogler C."/>
        </authorList>
    </citation>
    <scope>NUCLEOTIDE SEQUENCE [LARGE SCALE GENOMIC DNA]</scope>
    <source>
        <strain evidence="2 3">Poly41</strain>
    </source>
</reference>
<feature type="transmembrane region" description="Helical" evidence="1">
    <location>
        <begin position="279"/>
        <end position="301"/>
    </location>
</feature>
<proteinExistence type="predicted"/>
<gene>
    <name evidence="2" type="ORF">Poly41_61050</name>
</gene>
<feature type="transmembrane region" description="Helical" evidence="1">
    <location>
        <begin position="247"/>
        <end position="267"/>
    </location>
</feature>
<keyword evidence="1" id="KW-1133">Transmembrane helix</keyword>
<evidence type="ECO:0000256" key="1">
    <source>
        <dbReference type="SAM" id="Phobius"/>
    </source>
</evidence>
<dbReference type="EMBL" id="SJPV01000016">
    <property type="protein sequence ID" value="TWU31549.1"/>
    <property type="molecule type" value="Genomic_DNA"/>
</dbReference>
<keyword evidence="3" id="KW-1185">Reference proteome</keyword>